<feature type="region of interest" description="Disordered" evidence="1">
    <location>
        <begin position="65"/>
        <end position="116"/>
    </location>
</feature>
<name>A0ABS2LHV1_9CELL</name>
<keyword evidence="2" id="KW-1133">Transmembrane helix</keyword>
<evidence type="ECO:0000259" key="3">
    <source>
        <dbReference type="Pfam" id="PF13399"/>
    </source>
</evidence>
<keyword evidence="5" id="KW-1185">Reference proteome</keyword>
<evidence type="ECO:0000256" key="1">
    <source>
        <dbReference type="SAM" id="MobiDB-lite"/>
    </source>
</evidence>
<reference evidence="4 5" key="1">
    <citation type="submission" date="2021-01" db="EMBL/GenBank/DDBJ databases">
        <title>Sequencing the genomes of 1000 actinobacteria strains.</title>
        <authorList>
            <person name="Klenk H.-P."/>
        </authorList>
    </citation>
    <scope>NUCLEOTIDE SEQUENCE [LARGE SCALE GENOMIC DNA]</scope>
    <source>
        <strain evidence="4 5">DSM 46000</strain>
    </source>
</reference>
<dbReference type="RefSeq" id="WP_205307832.1">
    <property type="nucleotide sequence ID" value="NZ_BAAAVF010000007.1"/>
</dbReference>
<feature type="region of interest" description="Disordered" evidence="1">
    <location>
        <begin position="1"/>
        <end position="22"/>
    </location>
</feature>
<dbReference type="EMBL" id="JAFBBO010000001">
    <property type="protein sequence ID" value="MBM7479998.1"/>
    <property type="molecule type" value="Genomic_DNA"/>
</dbReference>
<feature type="domain" description="LytR/CpsA/Psr regulator C-terminal" evidence="3">
    <location>
        <begin position="133"/>
        <end position="215"/>
    </location>
</feature>
<feature type="compositionally biased region" description="Acidic residues" evidence="1">
    <location>
        <begin position="81"/>
        <end position="108"/>
    </location>
</feature>
<protein>
    <recommendedName>
        <fullName evidence="3">LytR/CpsA/Psr regulator C-terminal domain-containing protein</fullName>
    </recommendedName>
</protein>
<feature type="transmembrane region" description="Helical" evidence="2">
    <location>
        <begin position="37"/>
        <end position="57"/>
    </location>
</feature>
<dbReference type="Proteomes" id="UP000698059">
    <property type="component" value="Unassembled WGS sequence"/>
</dbReference>
<feature type="compositionally biased region" description="Low complexity" evidence="1">
    <location>
        <begin position="68"/>
        <end position="80"/>
    </location>
</feature>
<keyword evidence="2" id="KW-0472">Membrane</keyword>
<sequence>MSKSDYPYAPDEFDVPAPEGAPVGVYRAPRSGWSKTWPFLLVAVIFAGLAIGGVAAISGGFSQKPSAEAEQPAAQPPADDAGAEEPPADDGAAEEPPADGEAAEEPPVTEETPAPPATDLTALLAAADKGAYVRVLNDDGPEGESRVGKEALQAKGFTKVEFAPYPGDSGLTANTVWYTANRKETATAVAAALGIPATQMTQTQVREGDVVVVVKTALTPAP</sequence>
<gene>
    <name evidence="4" type="ORF">JOD49_002918</name>
</gene>
<dbReference type="InterPro" id="IPR027381">
    <property type="entry name" value="LytR/CpsA/Psr_C"/>
</dbReference>
<accession>A0ABS2LHV1</accession>
<organism evidence="4 5">
    <name type="scientific">Oerskovia jenensis</name>
    <dbReference type="NCBI Taxonomy" id="162169"/>
    <lineage>
        <taxon>Bacteria</taxon>
        <taxon>Bacillati</taxon>
        <taxon>Actinomycetota</taxon>
        <taxon>Actinomycetes</taxon>
        <taxon>Micrococcales</taxon>
        <taxon>Cellulomonadaceae</taxon>
        <taxon>Oerskovia</taxon>
    </lineage>
</organism>
<dbReference type="Pfam" id="PF13399">
    <property type="entry name" value="LytR_C"/>
    <property type="match status" value="1"/>
</dbReference>
<proteinExistence type="predicted"/>
<evidence type="ECO:0000313" key="5">
    <source>
        <dbReference type="Proteomes" id="UP000698059"/>
    </source>
</evidence>
<dbReference type="Gene3D" id="3.30.70.2390">
    <property type="match status" value="1"/>
</dbReference>
<keyword evidence="2" id="KW-0812">Transmembrane</keyword>
<evidence type="ECO:0000313" key="4">
    <source>
        <dbReference type="EMBL" id="MBM7479998.1"/>
    </source>
</evidence>
<evidence type="ECO:0000256" key="2">
    <source>
        <dbReference type="SAM" id="Phobius"/>
    </source>
</evidence>
<comment type="caution">
    <text evidence="4">The sequence shown here is derived from an EMBL/GenBank/DDBJ whole genome shotgun (WGS) entry which is preliminary data.</text>
</comment>